<comment type="similarity">
    <text evidence="5">Belongs to the DksA family.</text>
</comment>
<comment type="caution">
    <text evidence="10">The sequence shown here is derived from an EMBL/GenBank/DDBJ whole genome shotgun (WGS) entry which is preliminary data.</text>
</comment>
<feature type="domain" description="DnaK suppressor protein DksA N-terminal" evidence="9">
    <location>
        <begin position="105"/>
        <end position="173"/>
    </location>
</feature>
<protein>
    <recommendedName>
        <fullName evidence="5">RNA polymerase-binding transcription factor DksA</fullName>
    </recommendedName>
</protein>
<dbReference type="PANTHER" id="PTHR33823">
    <property type="entry name" value="RNA POLYMERASE-BINDING TRANSCRIPTION FACTOR DKSA-RELATED"/>
    <property type="match status" value="1"/>
</dbReference>
<dbReference type="PANTHER" id="PTHR33823:SF2">
    <property type="entry name" value="RNA POLYMERASE-BINDING TRANSCRIPTION FACTOR DKSA"/>
    <property type="match status" value="1"/>
</dbReference>
<evidence type="ECO:0000313" key="10">
    <source>
        <dbReference type="EMBL" id="MBA4724075.1"/>
    </source>
</evidence>
<feature type="binding site" evidence="5">
    <location>
        <position position="202"/>
    </location>
    <ligand>
        <name>Zn(2+)</name>
        <dbReference type="ChEBI" id="CHEBI:29105"/>
    </ligand>
</feature>
<sequence length="218" mass="24631">MPAKKITKTKKSTTKKTVAKKTTTKKVATKKAVAKKTTTKKAVAKKAPAKKTAAKKSTTKKTVAKKVTPIKKAALKKVVATTNKSKIAPYKSKKNEKYMSAAMKRHFTAVLLNWKEHLFDEMQKTFDHLKTKGETYADPIDRASQEEEFAFELRTRDRERKLINKISISLEKIKEDDYGWCDACGVEIGIKRLEARPTATHCIDCKTLDEIKEKQLNG</sequence>
<reference evidence="10 11" key="1">
    <citation type="submission" date="2020-06" db="EMBL/GenBank/DDBJ databases">
        <title>Dysbiosis in marine aquaculture revealed through microbiome analysis: reverse ecology for environmental sustainability.</title>
        <authorList>
            <person name="Haro-Moreno J.M."/>
            <person name="Coutinho F.H."/>
            <person name="Zaragoza-Solas A."/>
            <person name="Picazo A."/>
            <person name="Almagro-Moreno S."/>
            <person name="Lopez-Perez M."/>
        </authorList>
    </citation>
    <scope>NUCLEOTIDE SEQUENCE [LARGE SCALE GENOMIC DNA]</scope>
    <source>
        <strain evidence="10">MCMED-G42</strain>
    </source>
</reference>
<comment type="function">
    <text evidence="5">Transcription factor that acts by binding directly to the RNA polymerase (RNAP). Required for negative regulation of rRNA expression and positive regulation of several amino acid biosynthesis promoters. Also required for regulation of fis expression.</text>
</comment>
<dbReference type="InterPro" id="IPR037187">
    <property type="entry name" value="DnaK_N"/>
</dbReference>
<dbReference type="SUPFAM" id="SSF109635">
    <property type="entry name" value="DnaK suppressor protein DksA, alpha-hairpin domain"/>
    <property type="match status" value="1"/>
</dbReference>
<feature type="binding site" evidence="5">
    <location>
        <position position="205"/>
    </location>
    <ligand>
        <name>Zn(2+)</name>
        <dbReference type="ChEBI" id="CHEBI:29105"/>
    </ligand>
</feature>
<accession>A0A838YXH4</accession>
<dbReference type="Gene3D" id="1.20.120.910">
    <property type="entry name" value="DksA, coiled-coil domain"/>
    <property type="match status" value="1"/>
</dbReference>
<evidence type="ECO:0000256" key="1">
    <source>
        <dbReference type="ARBA" id="ARBA00022490"/>
    </source>
</evidence>
<gene>
    <name evidence="5 10" type="primary">dksA</name>
    <name evidence="10" type="ORF">H2021_02540</name>
</gene>
<dbReference type="GO" id="GO:0005737">
    <property type="term" value="C:cytoplasm"/>
    <property type="evidence" value="ECO:0007669"/>
    <property type="project" value="UniProtKB-SubCell"/>
</dbReference>
<dbReference type="Proteomes" id="UP000585327">
    <property type="component" value="Unassembled WGS sequence"/>
</dbReference>
<keyword evidence="2 5" id="KW-0479">Metal-binding</keyword>
<proteinExistence type="inferred from homology"/>
<keyword evidence="4 5" id="KW-0862">Zinc</keyword>
<evidence type="ECO:0000256" key="4">
    <source>
        <dbReference type="ARBA" id="ARBA00022833"/>
    </source>
</evidence>
<comment type="subcellular location">
    <subcellularLocation>
        <location evidence="5">Cytoplasm</location>
    </subcellularLocation>
</comment>
<dbReference type="HAMAP" id="MF_00926">
    <property type="entry name" value="DksA"/>
    <property type="match status" value="1"/>
</dbReference>
<dbReference type="InterPro" id="IPR012784">
    <property type="entry name" value="DksA_RNA_pol-bd"/>
</dbReference>
<dbReference type="PROSITE" id="PS51128">
    <property type="entry name" value="ZF_DKSA_2"/>
    <property type="match status" value="1"/>
</dbReference>
<evidence type="ECO:0000256" key="5">
    <source>
        <dbReference type="HAMAP-Rule" id="MF_00926"/>
    </source>
</evidence>
<dbReference type="AlphaFoldDB" id="A0A838YXH4"/>
<keyword evidence="3 5" id="KW-0863">Zinc-finger</keyword>
<dbReference type="NCBIfam" id="TIGR02420">
    <property type="entry name" value="dksA"/>
    <property type="match status" value="1"/>
</dbReference>
<evidence type="ECO:0000259" key="9">
    <source>
        <dbReference type="Pfam" id="PF21157"/>
    </source>
</evidence>
<evidence type="ECO:0000259" key="8">
    <source>
        <dbReference type="Pfam" id="PF01258"/>
    </source>
</evidence>
<evidence type="ECO:0000256" key="3">
    <source>
        <dbReference type="ARBA" id="ARBA00022771"/>
    </source>
</evidence>
<feature type="domain" description="Zinc finger DksA/TraR C4-type" evidence="8">
    <location>
        <begin position="177"/>
        <end position="207"/>
    </location>
</feature>
<dbReference type="PROSITE" id="PS01102">
    <property type="entry name" value="ZF_DKSA_1"/>
    <property type="match status" value="1"/>
</dbReference>
<evidence type="ECO:0000256" key="7">
    <source>
        <dbReference type="SAM" id="MobiDB-lite"/>
    </source>
</evidence>
<dbReference type="GO" id="GO:0008270">
    <property type="term" value="F:zinc ion binding"/>
    <property type="evidence" value="ECO:0007669"/>
    <property type="project" value="UniProtKB-UniRule"/>
</dbReference>
<dbReference type="Pfam" id="PF21157">
    <property type="entry name" value="DksA_N"/>
    <property type="match status" value="1"/>
</dbReference>
<dbReference type="InterPro" id="IPR048489">
    <property type="entry name" value="DksA_N"/>
</dbReference>
<feature type="binding site" evidence="5">
    <location>
        <position position="184"/>
    </location>
    <ligand>
        <name>Zn(2+)</name>
        <dbReference type="ChEBI" id="CHEBI:29105"/>
    </ligand>
</feature>
<keyword evidence="1 5" id="KW-0963">Cytoplasm</keyword>
<feature type="binding site" evidence="5">
    <location>
        <position position="181"/>
    </location>
    <ligand>
        <name>Zn(2+)</name>
        <dbReference type="ChEBI" id="CHEBI:29105"/>
    </ligand>
</feature>
<dbReference type="GO" id="GO:0010468">
    <property type="term" value="P:regulation of gene expression"/>
    <property type="evidence" value="ECO:0007669"/>
    <property type="project" value="UniProtKB-UniRule"/>
</dbReference>
<name>A0A838YXH4_9GAMM</name>
<comment type="subunit">
    <text evidence="5">Interacts directly with the RNA polymerase.</text>
</comment>
<dbReference type="EMBL" id="JACETM010000019">
    <property type="protein sequence ID" value="MBA4724075.1"/>
    <property type="molecule type" value="Genomic_DNA"/>
</dbReference>
<dbReference type="Pfam" id="PF01258">
    <property type="entry name" value="zf-dskA_traR"/>
    <property type="match status" value="1"/>
</dbReference>
<evidence type="ECO:0000256" key="6">
    <source>
        <dbReference type="PROSITE-ProRule" id="PRU00510"/>
    </source>
</evidence>
<evidence type="ECO:0000313" key="11">
    <source>
        <dbReference type="Proteomes" id="UP000585327"/>
    </source>
</evidence>
<evidence type="ECO:0000256" key="2">
    <source>
        <dbReference type="ARBA" id="ARBA00022723"/>
    </source>
</evidence>
<feature type="region of interest" description="Disordered" evidence="7">
    <location>
        <begin position="1"/>
        <end position="62"/>
    </location>
</feature>
<organism evidence="10 11">
    <name type="scientific">SAR86 cluster bacterium</name>
    <dbReference type="NCBI Taxonomy" id="2030880"/>
    <lineage>
        <taxon>Bacteria</taxon>
        <taxon>Pseudomonadati</taxon>
        <taxon>Pseudomonadota</taxon>
        <taxon>Gammaproteobacteria</taxon>
        <taxon>SAR86 cluster</taxon>
    </lineage>
</organism>
<dbReference type="SUPFAM" id="SSF57716">
    <property type="entry name" value="Glucocorticoid receptor-like (DNA-binding domain)"/>
    <property type="match status" value="1"/>
</dbReference>
<feature type="zinc finger region" description="dksA C4-type" evidence="6">
    <location>
        <begin position="181"/>
        <end position="205"/>
    </location>
</feature>
<dbReference type="InterPro" id="IPR020458">
    <property type="entry name" value="Znf_DskA_TraR_CS"/>
</dbReference>
<dbReference type="InterPro" id="IPR000962">
    <property type="entry name" value="Znf_DskA_TraR"/>
</dbReference>